<keyword evidence="4" id="KW-1185">Reference proteome</keyword>
<dbReference type="GeneID" id="94844483"/>
<dbReference type="EMBL" id="MLAK01001028">
    <property type="protein sequence ID" value="OHS98994.1"/>
    <property type="molecule type" value="Genomic_DNA"/>
</dbReference>
<dbReference type="Proteomes" id="UP000179807">
    <property type="component" value="Unassembled WGS sequence"/>
</dbReference>
<name>A0A1J4JIM2_9EUKA</name>
<dbReference type="Pfam" id="PF09830">
    <property type="entry name" value="ATP_transf"/>
    <property type="match status" value="1"/>
</dbReference>
<dbReference type="PANTHER" id="PTHR38420:SF1">
    <property type="entry name" value="PUTATIVE (AFU_ORTHOLOGUE AFUA_5G14690)-RELATED"/>
    <property type="match status" value="1"/>
</dbReference>
<reference evidence="3" key="1">
    <citation type="submission" date="2016-10" db="EMBL/GenBank/DDBJ databases">
        <authorList>
            <person name="Benchimol M."/>
            <person name="Almeida L.G."/>
            <person name="Vasconcelos A.T."/>
            <person name="Perreira-Neves A."/>
            <person name="Rosa I.A."/>
            <person name="Tasca T."/>
            <person name="Bogo M.R."/>
            <person name="de Souza W."/>
        </authorList>
    </citation>
    <scope>NUCLEOTIDE SEQUENCE [LARGE SCALE GENOMIC DNA]</scope>
    <source>
        <strain evidence="3">K</strain>
    </source>
</reference>
<evidence type="ECO:0000259" key="1">
    <source>
        <dbReference type="Pfam" id="PF09830"/>
    </source>
</evidence>
<dbReference type="GO" id="GO:0003877">
    <property type="term" value="F:ATP:ADP adenylyltransferase activity"/>
    <property type="evidence" value="ECO:0007669"/>
    <property type="project" value="InterPro"/>
</dbReference>
<evidence type="ECO:0000313" key="3">
    <source>
        <dbReference type="EMBL" id="OHS98994.1"/>
    </source>
</evidence>
<proteinExistence type="predicted"/>
<dbReference type="InterPro" id="IPR045759">
    <property type="entry name" value="Ap4A_phos1/2_N"/>
</dbReference>
<dbReference type="InterPro" id="IPR043171">
    <property type="entry name" value="Ap4A_phos1/2-like"/>
</dbReference>
<protein>
    <submittedName>
        <fullName evidence="3">Uncharacterized protein</fullName>
    </submittedName>
</protein>
<dbReference type="RefSeq" id="XP_068352131.1">
    <property type="nucleotide sequence ID" value="XM_068509779.1"/>
</dbReference>
<dbReference type="AlphaFoldDB" id="A0A1J4JIM2"/>
<feature type="domain" description="Ap4A phosphorylase 1/2 N-terminal" evidence="2">
    <location>
        <begin position="57"/>
        <end position="159"/>
    </location>
</feature>
<feature type="domain" description="ATP adenylyltransferase C-terminal" evidence="1">
    <location>
        <begin position="169"/>
        <end position="262"/>
    </location>
</feature>
<evidence type="ECO:0000259" key="2">
    <source>
        <dbReference type="Pfam" id="PF19327"/>
    </source>
</evidence>
<accession>A0A1J4JIM2</accession>
<dbReference type="InterPro" id="IPR009163">
    <property type="entry name" value="Ap4A_phos1/2"/>
</dbReference>
<sequence>MSLKQAVLKSAKLAIDAKTAFMLSLPNRLDRVIDRGYEFLFSYYDTSVNQTSTFPPKPRPKEPLLPPYDDHLEVCHMKDGASHYIIINKFMAKFGHLVMSTDYENAQQGEPLDKSDFITLSRVMNGFDGKGLGLYNSGTESGCTQLHKHMQYVPTDENPILQNMISHEKMPFKYYIEKMNNLSSDEIAECYKKLMADANYKGSYNFMIFNNHGFLVPRTHARHPSGKVINALGVAGHWTIFERMANTIIKQHPMTVLEELCVKV</sequence>
<comment type="caution">
    <text evidence="3">The sequence shown here is derived from an EMBL/GenBank/DDBJ whole genome shotgun (WGS) entry which is preliminary data.</text>
</comment>
<dbReference type="VEuPathDB" id="TrichDB:TRFO_34645"/>
<gene>
    <name evidence="3" type="ORF">TRFO_34645</name>
</gene>
<organism evidence="3 4">
    <name type="scientific">Tritrichomonas foetus</name>
    <dbReference type="NCBI Taxonomy" id="1144522"/>
    <lineage>
        <taxon>Eukaryota</taxon>
        <taxon>Metamonada</taxon>
        <taxon>Parabasalia</taxon>
        <taxon>Tritrichomonadida</taxon>
        <taxon>Tritrichomonadidae</taxon>
        <taxon>Tritrichomonas</taxon>
    </lineage>
</organism>
<evidence type="ECO:0000313" key="4">
    <source>
        <dbReference type="Proteomes" id="UP000179807"/>
    </source>
</evidence>
<dbReference type="Pfam" id="PF19327">
    <property type="entry name" value="Ap4A_phos_N"/>
    <property type="match status" value="1"/>
</dbReference>
<dbReference type="GO" id="GO:0005524">
    <property type="term" value="F:ATP binding"/>
    <property type="evidence" value="ECO:0007669"/>
    <property type="project" value="InterPro"/>
</dbReference>
<dbReference type="OrthoDB" id="10267950at2759"/>
<dbReference type="InterPro" id="IPR019200">
    <property type="entry name" value="ATP_adenylylTrfase_C"/>
</dbReference>
<dbReference type="GO" id="GO:0009117">
    <property type="term" value="P:nucleotide metabolic process"/>
    <property type="evidence" value="ECO:0007669"/>
    <property type="project" value="InterPro"/>
</dbReference>
<dbReference type="PANTHER" id="PTHR38420">
    <property type="entry name" value="AP-4-A PHOSPHORYLASE II"/>
    <property type="match status" value="1"/>
</dbReference>
<dbReference type="Gene3D" id="3.30.428.70">
    <property type="match status" value="1"/>
</dbReference>